<comment type="cofactor">
    <cofactor evidence="6">
        <name>Co(2+)</name>
        <dbReference type="ChEBI" id="CHEBI:48828"/>
    </cofactor>
    <cofactor evidence="6">
        <name>Zn(2+)</name>
        <dbReference type="ChEBI" id="CHEBI:29105"/>
    </cofactor>
    <cofactor evidence="6">
        <name>Mn(2+)</name>
        <dbReference type="ChEBI" id="CHEBI:29035"/>
    </cofactor>
    <cofactor evidence="6">
        <name>Fe(2+)</name>
        <dbReference type="ChEBI" id="CHEBI:29033"/>
    </cofactor>
    <text evidence="6">Binds 2 divalent metal cations per subunit. Has a high-affinity and a low affinity metal-binding site. The true nature of the physiological cofactor is under debate. The enzyme is active with cobalt, zinc, manganese or divalent iron ions. Most likely, methionine aminopeptidases function as mononuclear Fe(2+)-metalloproteases under physiological conditions, and the catalytically relevant metal-binding site has been assigned to the histidine-containing high-affinity site.</text>
</comment>
<feature type="binding site" evidence="6">
    <location>
        <position position="105"/>
    </location>
    <ligand>
        <name>a divalent metal cation</name>
        <dbReference type="ChEBI" id="CHEBI:60240"/>
        <label>2</label>
        <note>catalytic</note>
    </ligand>
</feature>
<dbReference type="InterPro" id="IPR000994">
    <property type="entry name" value="Pept_M24"/>
</dbReference>
<dbReference type="AlphaFoldDB" id="A0A0G0M1Z2"/>
<dbReference type="GO" id="GO:0046872">
    <property type="term" value="F:metal ion binding"/>
    <property type="evidence" value="ECO:0007669"/>
    <property type="project" value="UniProtKB-UniRule"/>
</dbReference>
<feature type="binding site" evidence="6">
    <location>
        <position position="77"/>
    </location>
    <ligand>
        <name>substrate</name>
    </ligand>
</feature>
<evidence type="ECO:0000256" key="2">
    <source>
        <dbReference type="ARBA" id="ARBA00022438"/>
    </source>
</evidence>
<feature type="binding site" evidence="6">
    <location>
        <position position="232"/>
    </location>
    <ligand>
        <name>a divalent metal cation</name>
        <dbReference type="ChEBI" id="CHEBI:60240"/>
        <label>2</label>
        <note>catalytic</note>
    </ligand>
</feature>
<keyword evidence="2 6" id="KW-0031">Aminopeptidase</keyword>
<comment type="caution">
    <text evidence="9">The sequence shown here is derived from an EMBL/GenBank/DDBJ whole genome shotgun (WGS) entry which is preliminary data.</text>
</comment>
<comment type="catalytic activity">
    <reaction evidence="6 7">
        <text>Release of N-terminal amino acids, preferentially methionine, from peptides and arylamides.</text>
        <dbReference type="EC" id="3.4.11.18"/>
    </reaction>
</comment>
<keyword evidence="4 6" id="KW-0479">Metal-binding</keyword>
<evidence type="ECO:0000313" key="10">
    <source>
        <dbReference type="Proteomes" id="UP000034207"/>
    </source>
</evidence>
<evidence type="ECO:0000256" key="7">
    <source>
        <dbReference type="RuleBase" id="RU003653"/>
    </source>
</evidence>
<dbReference type="STRING" id="1618345.UT18_C0011G0051"/>
<comment type="similarity">
    <text evidence="6">Belongs to the peptidase M24A family. Methionine aminopeptidase type 1 subfamily.</text>
</comment>
<dbReference type="Gene3D" id="3.90.230.10">
    <property type="entry name" value="Creatinase/methionine aminopeptidase superfamily"/>
    <property type="match status" value="1"/>
</dbReference>
<dbReference type="EMBL" id="LBVV01000011">
    <property type="protein sequence ID" value="KKQ94345.1"/>
    <property type="molecule type" value="Genomic_DNA"/>
</dbReference>
<dbReference type="GO" id="GO:0006508">
    <property type="term" value="P:proteolysis"/>
    <property type="evidence" value="ECO:0007669"/>
    <property type="project" value="UniProtKB-KW"/>
</dbReference>
<feature type="binding site" evidence="6">
    <location>
        <position position="105"/>
    </location>
    <ligand>
        <name>a divalent metal cation</name>
        <dbReference type="ChEBI" id="CHEBI:60240"/>
        <label>1</label>
    </ligand>
</feature>
<dbReference type="Proteomes" id="UP000034207">
    <property type="component" value="Unassembled WGS sequence"/>
</dbReference>
<comment type="function">
    <text evidence="1 6">Removes the N-terminal methionine from nascent proteins. The N-terminal methionine is often cleaved when the second residue in the primary sequence is small and uncharged (Met-Ala-, Cys, Gly, Pro, Ser, Thr, or Val). Requires deformylation of the N(alpha)-formylated initiator methionine before it can be hydrolyzed.</text>
</comment>
<keyword evidence="3 6" id="KW-0645">Protease</keyword>
<dbReference type="InterPro" id="IPR001714">
    <property type="entry name" value="Pept_M24_MAP"/>
</dbReference>
<dbReference type="GO" id="GO:0004239">
    <property type="term" value="F:initiator methionyl aminopeptidase activity"/>
    <property type="evidence" value="ECO:0007669"/>
    <property type="project" value="UniProtKB-UniRule"/>
</dbReference>
<feature type="binding site" evidence="6">
    <location>
        <position position="201"/>
    </location>
    <ligand>
        <name>a divalent metal cation</name>
        <dbReference type="ChEBI" id="CHEBI:60240"/>
        <label>2</label>
        <note>catalytic</note>
    </ligand>
</feature>
<feature type="binding site" evidence="6">
    <location>
        <position position="232"/>
    </location>
    <ligand>
        <name>a divalent metal cation</name>
        <dbReference type="ChEBI" id="CHEBI:60240"/>
        <label>1</label>
    </ligand>
</feature>
<dbReference type="EC" id="3.4.11.18" evidence="6 7"/>
<evidence type="ECO:0000259" key="8">
    <source>
        <dbReference type="Pfam" id="PF00557"/>
    </source>
</evidence>
<dbReference type="InterPro" id="IPR036005">
    <property type="entry name" value="Creatinase/aminopeptidase-like"/>
</dbReference>
<dbReference type="PRINTS" id="PR00599">
    <property type="entry name" value="MAPEPTIDASE"/>
</dbReference>
<comment type="subunit">
    <text evidence="6">Monomer.</text>
</comment>
<evidence type="ECO:0000256" key="4">
    <source>
        <dbReference type="ARBA" id="ARBA00022723"/>
    </source>
</evidence>
<dbReference type="NCBIfam" id="TIGR00500">
    <property type="entry name" value="met_pdase_I"/>
    <property type="match status" value="1"/>
</dbReference>
<feature type="binding site" evidence="6">
    <location>
        <position position="168"/>
    </location>
    <ligand>
        <name>a divalent metal cation</name>
        <dbReference type="ChEBI" id="CHEBI:60240"/>
        <label>2</label>
        <note>catalytic</note>
    </ligand>
</feature>
<reference evidence="9 10" key="1">
    <citation type="journal article" date="2015" name="Nature">
        <title>rRNA introns, odd ribosomes, and small enigmatic genomes across a large radiation of phyla.</title>
        <authorList>
            <person name="Brown C.T."/>
            <person name="Hug L.A."/>
            <person name="Thomas B.C."/>
            <person name="Sharon I."/>
            <person name="Castelle C.J."/>
            <person name="Singh A."/>
            <person name="Wilkins M.J."/>
            <person name="Williams K.H."/>
            <person name="Banfield J.F."/>
        </authorList>
    </citation>
    <scope>NUCLEOTIDE SEQUENCE [LARGE SCALE GENOMIC DNA]</scope>
</reference>
<dbReference type="PANTHER" id="PTHR43330">
    <property type="entry name" value="METHIONINE AMINOPEPTIDASE"/>
    <property type="match status" value="1"/>
</dbReference>
<dbReference type="GO" id="GO:0070006">
    <property type="term" value="F:metalloaminopeptidase activity"/>
    <property type="evidence" value="ECO:0007669"/>
    <property type="project" value="UniProtKB-UniRule"/>
</dbReference>
<dbReference type="PATRIC" id="fig|1618345.3.peg.739"/>
<gene>
    <name evidence="6" type="primary">map</name>
    <name evidence="9" type="ORF">UT18_C0011G0051</name>
</gene>
<evidence type="ECO:0000256" key="6">
    <source>
        <dbReference type="HAMAP-Rule" id="MF_01974"/>
    </source>
</evidence>
<protein>
    <recommendedName>
        <fullName evidence="6 7">Methionine aminopeptidase</fullName>
        <shortName evidence="6">MAP</shortName>
        <shortName evidence="6">MetAP</shortName>
        <ecNumber evidence="6 7">3.4.11.18</ecNumber>
    </recommendedName>
    <alternativeName>
        <fullName evidence="6">Peptidase M</fullName>
    </alternativeName>
</protein>
<dbReference type="PANTHER" id="PTHR43330:SF27">
    <property type="entry name" value="METHIONINE AMINOPEPTIDASE"/>
    <property type="match status" value="1"/>
</dbReference>
<organism evidence="9 10">
    <name type="scientific">candidate division CPR2 bacterium GW2011_GWC2_39_10</name>
    <dbReference type="NCBI Taxonomy" id="1618345"/>
    <lineage>
        <taxon>Bacteria</taxon>
        <taxon>Bacteria division CPR2</taxon>
    </lineage>
</organism>
<feature type="binding site" evidence="6">
    <location>
        <position position="175"/>
    </location>
    <ligand>
        <name>substrate</name>
    </ligand>
</feature>
<dbReference type="HAMAP" id="MF_01974">
    <property type="entry name" value="MetAP_1"/>
    <property type="match status" value="1"/>
</dbReference>
<evidence type="ECO:0000256" key="1">
    <source>
        <dbReference type="ARBA" id="ARBA00002521"/>
    </source>
</evidence>
<dbReference type="SUPFAM" id="SSF55920">
    <property type="entry name" value="Creatinase/aminopeptidase"/>
    <property type="match status" value="1"/>
</dbReference>
<keyword evidence="5 6" id="KW-0378">Hydrolase</keyword>
<feature type="domain" description="Peptidase M24" evidence="8">
    <location>
        <begin position="12"/>
        <end position="238"/>
    </location>
</feature>
<evidence type="ECO:0000313" key="9">
    <source>
        <dbReference type="EMBL" id="KKQ94345.1"/>
    </source>
</evidence>
<dbReference type="InterPro" id="IPR002467">
    <property type="entry name" value="Pept_M24A_MAP1"/>
</dbReference>
<accession>A0A0G0M1Z2</accession>
<dbReference type="Pfam" id="PF00557">
    <property type="entry name" value="Peptidase_M24"/>
    <property type="match status" value="1"/>
</dbReference>
<dbReference type="GO" id="GO:0005829">
    <property type="term" value="C:cytosol"/>
    <property type="evidence" value="ECO:0007669"/>
    <property type="project" value="TreeGrafter"/>
</dbReference>
<name>A0A0G0M1Z2_UNCC2</name>
<evidence type="ECO:0000256" key="3">
    <source>
        <dbReference type="ARBA" id="ARBA00022670"/>
    </source>
</evidence>
<feature type="binding site" evidence="6">
    <location>
        <position position="94"/>
    </location>
    <ligand>
        <name>a divalent metal cation</name>
        <dbReference type="ChEBI" id="CHEBI:60240"/>
        <label>1</label>
    </ligand>
</feature>
<dbReference type="CDD" id="cd01086">
    <property type="entry name" value="MetAP1"/>
    <property type="match status" value="1"/>
</dbReference>
<sequence length="246" mass="26859">MIPSKNLSEIKIMQEGGKILRETLLYLESRAVAGMSLLEIDRLASDFILKNNAKPSFLGYENFPKSICTSVNDVVVHGIPNEYTLKDGDIISVDAGVFYKGFHTDSAITFSIGKIDKGARALIDVTKQALAGSIGLIRPGIRLGDISFFIQDYVEKRGFGIVRELVGHGIGRKIHEPPQIPNYGKKGSGIMLNEGMVLAIEPMVTEGDYHIKMSDDGWGIETKDGKLAAHFEHTIAVVKNGSIILT</sequence>
<evidence type="ECO:0000256" key="5">
    <source>
        <dbReference type="ARBA" id="ARBA00022801"/>
    </source>
</evidence>
<proteinExistence type="inferred from homology"/>